<comment type="caution">
    <text evidence="2">The sequence shown here is derived from an EMBL/GenBank/DDBJ whole genome shotgun (WGS) entry which is preliminary data.</text>
</comment>
<feature type="signal peptide" evidence="1">
    <location>
        <begin position="1"/>
        <end position="28"/>
    </location>
</feature>
<accession>A0A2T5JXT0</accession>
<feature type="chain" id="PRO_5015673822" evidence="1">
    <location>
        <begin position="29"/>
        <end position="209"/>
    </location>
</feature>
<dbReference type="Proteomes" id="UP000244060">
    <property type="component" value="Unassembled WGS sequence"/>
</dbReference>
<evidence type="ECO:0000313" key="2">
    <source>
        <dbReference type="EMBL" id="PTR14888.1"/>
    </source>
</evidence>
<organism evidence="2 3">
    <name type="scientific">Cereibacter azotoformans</name>
    <dbReference type="NCBI Taxonomy" id="43057"/>
    <lineage>
        <taxon>Bacteria</taxon>
        <taxon>Pseudomonadati</taxon>
        <taxon>Pseudomonadota</taxon>
        <taxon>Alphaproteobacteria</taxon>
        <taxon>Rhodobacterales</taxon>
        <taxon>Paracoccaceae</taxon>
        <taxon>Cereibacter</taxon>
    </lineage>
</organism>
<dbReference type="RefSeq" id="WP_101342295.1">
    <property type="nucleotide sequence ID" value="NZ_CP090021.1"/>
</dbReference>
<keyword evidence="3" id="KW-1185">Reference proteome</keyword>
<evidence type="ECO:0000313" key="3">
    <source>
        <dbReference type="Proteomes" id="UP000244060"/>
    </source>
</evidence>
<dbReference type="AlphaFoldDB" id="A0A2T5JXT0"/>
<proteinExistence type="predicted"/>
<evidence type="ECO:0000256" key="1">
    <source>
        <dbReference type="SAM" id="SignalP"/>
    </source>
</evidence>
<dbReference type="EMBL" id="QAOT01000015">
    <property type="protein sequence ID" value="PTR14888.1"/>
    <property type="molecule type" value="Genomic_DNA"/>
</dbReference>
<sequence length="209" mass="21358">MRPSRRSLSVPCIALAALLPMLPAAALAKPEACLTSLEGFPTALAYDTGDEEVRANRSIRERWLGGYGRITCPGYVTLRAMTPGLNDRERSVFCLQFDREANTYTGFAEGKRDAYLHCAKPSGAFCEKVNASAETAGKVAGAAGKALNGVRAVENSAGAVVLSGTTGSVSAALSNLGATALATVTAPAALTAAAVTVVAVGGAVYVCSE</sequence>
<reference evidence="2 3" key="1">
    <citation type="submission" date="2018-04" db="EMBL/GenBank/DDBJ databases">
        <title>Genomic Encyclopedia of Type Strains, Phase III (KMG-III): the genomes of soil and plant-associated and newly described type strains.</title>
        <authorList>
            <person name="Whitman W."/>
        </authorList>
    </citation>
    <scope>NUCLEOTIDE SEQUENCE [LARGE SCALE GENOMIC DNA]</scope>
    <source>
        <strain evidence="2 3">KA25</strain>
    </source>
</reference>
<dbReference type="OrthoDB" id="7689671at2"/>
<protein>
    <submittedName>
        <fullName evidence="2">Uncharacterized protein</fullName>
    </submittedName>
</protein>
<keyword evidence="1" id="KW-0732">Signal</keyword>
<name>A0A2T5JXT0_9RHOB</name>
<gene>
    <name evidence="2" type="ORF">C8J28_11531</name>
</gene>